<evidence type="ECO:0000313" key="3">
    <source>
        <dbReference type="Proteomes" id="UP001188597"/>
    </source>
</evidence>
<keyword evidence="3" id="KW-1185">Reference proteome</keyword>
<dbReference type="AlphaFoldDB" id="A0AA89BDW3"/>
<evidence type="ECO:0000313" key="2">
    <source>
        <dbReference type="EMBL" id="KAK3028741.1"/>
    </source>
</evidence>
<evidence type="ECO:0000259" key="1">
    <source>
        <dbReference type="Pfam" id="PF07727"/>
    </source>
</evidence>
<sequence>MHYRKSSLGTAAVATPQTSTISTVDWRPYSARSTPFLNILKENGTLPHRSCPGTSQQNGRITLLLLYVDDTIITGDDTDSIQDLKVFLHRQSKMEDLGPLSYFLGLEVSIGSNDYDLSRSKYASEIPSRAGLTDSKIEFSPLEANVKFHSSDGEPLHNATLYRQLVGRLVYLTVT</sequence>
<dbReference type="Pfam" id="PF07727">
    <property type="entry name" value="RVT_2"/>
    <property type="match status" value="1"/>
</dbReference>
<protein>
    <recommendedName>
        <fullName evidence="1">Reverse transcriptase Ty1/copia-type domain-containing protein</fullName>
    </recommendedName>
</protein>
<reference evidence="2" key="1">
    <citation type="submission" date="2022-12" db="EMBL/GenBank/DDBJ databases">
        <title>Draft genome assemblies for two species of Escallonia (Escalloniales).</title>
        <authorList>
            <person name="Chanderbali A."/>
            <person name="Dervinis C."/>
            <person name="Anghel I."/>
            <person name="Soltis D."/>
            <person name="Soltis P."/>
            <person name="Zapata F."/>
        </authorList>
    </citation>
    <scope>NUCLEOTIDE SEQUENCE</scope>
    <source>
        <strain evidence="2">UCBG64.0493</strain>
        <tissue evidence="2">Leaf</tissue>
    </source>
</reference>
<proteinExistence type="predicted"/>
<feature type="domain" description="Reverse transcriptase Ty1/copia-type" evidence="1">
    <location>
        <begin position="59"/>
        <end position="143"/>
    </location>
</feature>
<comment type="caution">
    <text evidence="2">The sequence shown here is derived from an EMBL/GenBank/DDBJ whole genome shotgun (WGS) entry which is preliminary data.</text>
</comment>
<name>A0AA89BDW3_9ASTE</name>
<gene>
    <name evidence="2" type="ORF">RJ639_037764</name>
</gene>
<dbReference type="Proteomes" id="UP001188597">
    <property type="component" value="Unassembled WGS sequence"/>
</dbReference>
<dbReference type="EMBL" id="JAVXUP010000405">
    <property type="protein sequence ID" value="KAK3028741.1"/>
    <property type="molecule type" value="Genomic_DNA"/>
</dbReference>
<dbReference type="InterPro" id="IPR013103">
    <property type="entry name" value="RVT_2"/>
</dbReference>
<accession>A0AA89BDW3</accession>
<organism evidence="2 3">
    <name type="scientific">Escallonia herrerae</name>
    <dbReference type="NCBI Taxonomy" id="1293975"/>
    <lineage>
        <taxon>Eukaryota</taxon>
        <taxon>Viridiplantae</taxon>
        <taxon>Streptophyta</taxon>
        <taxon>Embryophyta</taxon>
        <taxon>Tracheophyta</taxon>
        <taxon>Spermatophyta</taxon>
        <taxon>Magnoliopsida</taxon>
        <taxon>eudicotyledons</taxon>
        <taxon>Gunneridae</taxon>
        <taxon>Pentapetalae</taxon>
        <taxon>asterids</taxon>
        <taxon>campanulids</taxon>
        <taxon>Escalloniales</taxon>
        <taxon>Escalloniaceae</taxon>
        <taxon>Escallonia</taxon>
    </lineage>
</organism>